<sequence length="412" mass="44877">MAPSTADWTNIRDMSERRKAQNRVAQKNYRTRQKQRMELAEAILMEMPHLRPAATIIAQKKGRRPIAHSLDDRREISPVESDGGAETLHSGNSCAGSGQSSSPDASQTTTATLCQVEQNTNIGHSYNLQLWHGHPKSNHECIDPTLDRTDWIHLQVAQSPPSRLGPKLDDQFMGVGSPSRHEELGRDADSTIIEPNSTQILGSWSPPYCLTPCSVGHPASAAFHAATPLPHGDPGNFTVNHVFDGSGTAIGSLKSPVLTAISRGNLQIARLLVHSGAQLDVPDHSGYTPLQLAVQEGDLSAARVLLDLGADVSVTDARGRGLLHLAVEGDKREMAKMLLAWCERQNTHPMSPSHSCRGDGEEPREVRSLVQWCLNIQDQQKLTAVHLCVLLERVEMLKTLLEYGADVNIGCG</sequence>
<dbReference type="EMBL" id="JALBCA010000009">
    <property type="protein sequence ID" value="KAI2391886.1"/>
    <property type="molecule type" value="Genomic_DNA"/>
</dbReference>
<reference evidence="1" key="1">
    <citation type="journal article" date="2022" name="bioRxiv">
        <title>Population genetic analysis of Ophidiomyces ophidiicola, the causative agent of snake fungal disease, indicates recent introductions to the USA.</title>
        <authorList>
            <person name="Ladner J.T."/>
            <person name="Palmer J.M."/>
            <person name="Ettinger C.L."/>
            <person name="Stajich J.E."/>
            <person name="Farrell T.M."/>
            <person name="Glorioso B.M."/>
            <person name="Lawson B."/>
            <person name="Price S.J."/>
            <person name="Stengle A.G."/>
            <person name="Grear D.A."/>
            <person name="Lorch J.M."/>
        </authorList>
    </citation>
    <scope>NUCLEOTIDE SEQUENCE</scope>
    <source>
        <strain evidence="1">NWHC 24266-5</strain>
    </source>
</reference>
<comment type="caution">
    <text evidence="1">The sequence shown here is derived from an EMBL/GenBank/DDBJ whole genome shotgun (WGS) entry which is preliminary data.</text>
</comment>
<organism evidence="1">
    <name type="scientific">Ophidiomyces ophidiicola</name>
    <dbReference type="NCBI Taxonomy" id="1387563"/>
    <lineage>
        <taxon>Eukaryota</taxon>
        <taxon>Fungi</taxon>
        <taxon>Dikarya</taxon>
        <taxon>Ascomycota</taxon>
        <taxon>Pezizomycotina</taxon>
        <taxon>Eurotiomycetes</taxon>
        <taxon>Eurotiomycetidae</taxon>
        <taxon>Onygenales</taxon>
        <taxon>Onygenaceae</taxon>
        <taxon>Ophidiomyces</taxon>
    </lineage>
</organism>
<protein>
    <submittedName>
        <fullName evidence="1">Uncharacterized protein</fullName>
    </submittedName>
</protein>
<gene>
    <name evidence="1" type="ORF">LOY88_000870</name>
</gene>
<name>A0ACB8V3P5_9EURO</name>
<accession>A0ACB8V3P5</accession>
<proteinExistence type="predicted"/>
<evidence type="ECO:0000313" key="1">
    <source>
        <dbReference type="EMBL" id="KAI2391886.1"/>
    </source>
</evidence>